<evidence type="ECO:0008006" key="5">
    <source>
        <dbReference type="Google" id="ProtNLM"/>
    </source>
</evidence>
<feature type="compositionally biased region" description="Polar residues" evidence="1">
    <location>
        <begin position="450"/>
        <end position="462"/>
    </location>
</feature>
<accession>A0AAV1XD02</accession>
<sequence>MEQEQVQNQWIPLPAEDNDEEEEEIKDTIALERKIPPHHKKDTTFSTDVTPPSSSSFFSSTSPISNGHSNGVSSGSVEEPLILKEEEKEPHIQKDEGVSENGNHESEAIGLGIVAEFVGDAINGEAIHCTTATIDVAAFQNSSAVYFDKQQGNEVNGLEGVQNGDGERSVLPESNGEGESEIQVENSDIQNGLLNEVNQNDKVHSRSELSPLHNSSEVQATTPQAFGDETSAKATANLTNEIDQQLEDFNVEAVLAKQETHDLFCPNCNSCITKRVILRKRKRNIPKLDTETKPDKPDTKRGNSSSEDDVIVNQGGHASAISDAGSLLAHDVNQGGHEIGIPDAGSLAAPAGNYEPESEPEVFRCSTCLSFFIALRNGLFPCFADAREPETSQPLIIPASNLENPSHVAAPNANWFSSLFTSKEKKPREHAVDADFVENSRAGSSEPHHPSSTAINMQTTIGNGHPEGPLADRAISNNVKLAPDNKPEHGVNSPNPSSVQLVTTEAGKENGHPEGPLTDRAISNNVKLAPDNEPEHGVNSPNPSAVKLVTTEAGKENYIKSRISSGSEPLDDQKYLKSSIQNNLPSIQPSIHSFSNVMNESEKVGVDFIDSSSKEPFLTENVKTDVGEKKNDSVDMMKTDMPSMNFPGDMASKSEHVPSATAAIAEGSLIRKKSHKGVEKSPAITQNGHSSLVQEAQSPAQAFSNAVVASDTAGALKSSTPQTADGVPVQSTVAEPHTEIDIGEQPRAEMGEPPLKWEILKSIVYGGLLESITSLGIVSSAAGSGAVPLNIVAMGFANLIGGLFIIFHNLIELRNDHSGGDLQQTNFMQEDRYQAQLGRRANFLLHIVVAILSFLIFGSVPIIVYGLLIHKNYSGELKFAVVAVTSIICIILLAIGKVYTKSTPKSYTTTLLRYVTLALAASGVSYIAGGLIDNLLENFNDPKSGFVLTIPSTGTRSVKPAWVPY</sequence>
<evidence type="ECO:0000313" key="3">
    <source>
        <dbReference type="EMBL" id="CAL0319595.1"/>
    </source>
</evidence>
<evidence type="ECO:0000256" key="1">
    <source>
        <dbReference type="SAM" id="MobiDB-lite"/>
    </source>
</evidence>
<feature type="region of interest" description="Disordered" evidence="1">
    <location>
        <begin position="1"/>
        <end position="76"/>
    </location>
</feature>
<dbReference type="PANTHER" id="PTHR38937:SF2">
    <property type="entry name" value="MEMBRANE PROTEIN OF ER BODY-LIKE PROTEIN ISOFORM X1"/>
    <property type="match status" value="1"/>
</dbReference>
<organism evidence="3 4">
    <name type="scientific">Lupinus luteus</name>
    <name type="common">European yellow lupine</name>
    <dbReference type="NCBI Taxonomy" id="3873"/>
    <lineage>
        <taxon>Eukaryota</taxon>
        <taxon>Viridiplantae</taxon>
        <taxon>Streptophyta</taxon>
        <taxon>Embryophyta</taxon>
        <taxon>Tracheophyta</taxon>
        <taxon>Spermatophyta</taxon>
        <taxon>Magnoliopsida</taxon>
        <taxon>eudicotyledons</taxon>
        <taxon>Gunneridae</taxon>
        <taxon>Pentapetalae</taxon>
        <taxon>rosids</taxon>
        <taxon>fabids</taxon>
        <taxon>Fabales</taxon>
        <taxon>Fabaceae</taxon>
        <taxon>Papilionoideae</taxon>
        <taxon>50 kb inversion clade</taxon>
        <taxon>genistoids sensu lato</taxon>
        <taxon>core genistoids</taxon>
        <taxon>Genisteae</taxon>
        <taxon>Lupinus</taxon>
    </lineage>
</organism>
<feature type="region of interest" description="Disordered" evidence="1">
    <location>
        <begin position="285"/>
        <end position="311"/>
    </location>
</feature>
<feature type="compositionally biased region" description="Acidic residues" evidence="1">
    <location>
        <begin position="16"/>
        <end position="25"/>
    </location>
</feature>
<evidence type="ECO:0000256" key="2">
    <source>
        <dbReference type="SAM" id="Phobius"/>
    </source>
</evidence>
<feature type="compositionally biased region" description="Basic and acidic residues" evidence="1">
    <location>
        <begin position="286"/>
        <end position="301"/>
    </location>
</feature>
<keyword evidence="2" id="KW-0472">Membrane</keyword>
<dbReference type="PANTHER" id="PTHR38937">
    <property type="entry name" value="MEMBRANE PROTEIN OF ER BODY-LIKE PROTEIN"/>
    <property type="match status" value="1"/>
</dbReference>
<protein>
    <recommendedName>
        <fullName evidence="5">Membrane protein of ER body-like protein</fullName>
    </recommendedName>
</protein>
<gene>
    <name evidence="3" type="ORF">LLUT_LOCUS20655</name>
</gene>
<proteinExistence type="predicted"/>
<feature type="region of interest" description="Disordered" evidence="1">
    <location>
        <begin position="155"/>
        <end position="183"/>
    </location>
</feature>
<comment type="caution">
    <text evidence="3">The sequence shown here is derived from an EMBL/GenBank/DDBJ whole genome shotgun (WGS) entry which is preliminary data.</text>
</comment>
<feature type="compositionally biased region" description="Low complexity" evidence="1">
    <location>
        <begin position="44"/>
        <end position="76"/>
    </location>
</feature>
<feature type="transmembrane region" description="Helical" evidence="2">
    <location>
        <begin position="879"/>
        <end position="899"/>
    </location>
</feature>
<keyword evidence="2" id="KW-0812">Transmembrane</keyword>
<reference evidence="3 4" key="1">
    <citation type="submission" date="2024-03" db="EMBL/GenBank/DDBJ databases">
        <authorList>
            <person name="Martinez-Hernandez J."/>
        </authorList>
    </citation>
    <scope>NUCLEOTIDE SEQUENCE [LARGE SCALE GENOMIC DNA]</scope>
</reference>
<keyword evidence="4" id="KW-1185">Reference proteome</keyword>
<name>A0AAV1XD02_LUPLU</name>
<feature type="region of interest" description="Disordered" evidence="1">
    <location>
        <begin position="480"/>
        <end position="499"/>
    </location>
</feature>
<feature type="region of interest" description="Disordered" evidence="1">
    <location>
        <begin position="440"/>
        <end position="472"/>
    </location>
</feature>
<dbReference type="AlphaFoldDB" id="A0AAV1XD02"/>
<evidence type="ECO:0000313" key="4">
    <source>
        <dbReference type="Proteomes" id="UP001497480"/>
    </source>
</evidence>
<dbReference type="EMBL" id="CAXHTB010000014">
    <property type="protein sequence ID" value="CAL0319595.1"/>
    <property type="molecule type" value="Genomic_DNA"/>
</dbReference>
<dbReference type="Proteomes" id="UP001497480">
    <property type="component" value="Unassembled WGS sequence"/>
</dbReference>
<feature type="compositionally biased region" description="Basic and acidic residues" evidence="1">
    <location>
        <begin position="26"/>
        <end position="35"/>
    </location>
</feature>
<feature type="compositionally biased region" description="Polar residues" evidence="1">
    <location>
        <begin position="1"/>
        <end position="10"/>
    </location>
</feature>
<keyword evidence="2" id="KW-1133">Transmembrane helix</keyword>
<feature type="transmembrane region" description="Helical" evidence="2">
    <location>
        <begin position="911"/>
        <end position="932"/>
    </location>
</feature>
<feature type="transmembrane region" description="Helical" evidence="2">
    <location>
        <begin position="787"/>
        <end position="807"/>
    </location>
</feature>
<feature type="transmembrane region" description="Helical" evidence="2">
    <location>
        <begin position="843"/>
        <end position="867"/>
    </location>
</feature>
<dbReference type="InterPro" id="IPR052843">
    <property type="entry name" value="ER_body_metal_sequester"/>
</dbReference>